<keyword evidence="5 7" id="KW-0040">ANK repeat</keyword>
<evidence type="ECO:0000259" key="9">
    <source>
        <dbReference type="Pfam" id="PF13962"/>
    </source>
</evidence>
<evidence type="ECO:0000256" key="4">
    <source>
        <dbReference type="ARBA" id="ARBA00022989"/>
    </source>
</evidence>
<dbReference type="InParanoid" id="B9S5U0"/>
<dbReference type="PANTHER" id="PTHR24186:SF37">
    <property type="entry name" value="PGG DOMAIN-CONTAINING PROTEIN"/>
    <property type="match status" value="1"/>
</dbReference>
<evidence type="ECO:0000313" key="11">
    <source>
        <dbReference type="Proteomes" id="UP000008311"/>
    </source>
</evidence>
<dbReference type="EMBL" id="EQ973876">
    <property type="protein sequence ID" value="EEF41027.1"/>
    <property type="molecule type" value="Genomic_DNA"/>
</dbReference>
<evidence type="ECO:0000256" key="7">
    <source>
        <dbReference type="PROSITE-ProRule" id="PRU00023"/>
    </source>
</evidence>
<feature type="transmembrane region" description="Helical" evidence="8">
    <location>
        <begin position="390"/>
        <end position="410"/>
    </location>
</feature>
<feature type="domain" description="PGG" evidence="9">
    <location>
        <begin position="293"/>
        <end position="412"/>
    </location>
</feature>
<evidence type="ECO:0000313" key="10">
    <source>
        <dbReference type="EMBL" id="EEF41027.1"/>
    </source>
</evidence>
<evidence type="ECO:0000256" key="5">
    <source>
        <dbReference type="ARBA" id="ARBA00023043"/>
    </source>
</evidence>
<evidence type="ECO:0000256" key="2">
    <source>
        <dbReference type="ARBA" id="ARBA00022692"/>
    </source>
</evidence>
<dbReference type="Pfam" id="PF12796">
    <property type="entry name" value="Ank_2"/>
    <property type="match status" value="2"/>
</dbReference>
<dbReference type="Gene3D" id="1.25.40.20">
    <property type="entry name" value="Ankyrin repeat-containing domain"/>
    <property type="match status" value="1"/>
</dbReference>
<keyword evidence="3" id="KW-0677">Repeat</keyword>
<feature type="transmembrane region" description="Helical" evidence="8">
    <location>
        <begin position="430"/>
        <end position="451"/>
    </location>
</feature>
<evidence type="ECO:0000256" key="3">
    <source>
        <dbReference type="ARBA" id="ARBA00022737"/>
    </source>
</evidence>
<keyword evidence="2 8" id="KW-0812">Transmembrane</keyword>
<dbReference type="Proteomes" id="UP000008311">
    <property type="component" value="Unassembled WGS sequence"/>
</dbReference>
<dbReference type="AlphaFoldDB" id="B9S5U0"/>
<dbReference type="eggNOG" id="KOG0504">
    <property type="taxonomic scope" value="Eukaryota"/>
</dbReference>
<name>B9S5U0_RICCO</name>
<dbReference type="SMART" id="SM00248">
    <property type="entry name" value="ANK"/>
    <property type="match status" value="6"/>
</dbReference>
<dbReference type="PANTHER" id="PTHR24186">
    <property type="entry name" value="PROTEIN PHOSPHATASE 1 REGULATORY SUBUNIT"/>
    <property type="match status" value="1"/>
</dbReference>
<keyword evidence="6 8" id="KW-0472">Membrane</keyword>
<dbReference type="PROSITE" id="PS50297">
    <property type="entry name" value="ANK_REP_REGION"/>
    <property type="match status" value="2"/>
</dbReference>
<evidence type="ECO:0000256" key="8">
    <source>
        <dbReference type="SAM" id="Phobius"/>
    </source>
</evidence>
<feature type="transmembrane region" description="Helical" evidence="8">
    <location>
        <begin position="365"/>
        <end position="383"/>
    </location>
</feature>
<reference evidence="11" key="1">
    <citation type="journal article" date="2010" name="Nat. Biotechnol.">
        <title>Draft genome sequence of the oilseed species Ricinus communis.</title>
        <authorList>
            <person name="Chan A.P."/>
            <person name="Crabtree J."/>
            <person name="Zhao Q."/>
            <person name="Lorenzi H."/>
            <person name="Orvis J."/>
            <person name="Puiu D."/>
            <person name="Melake-Berhan A."/>
            <person name="Jones K.M."/>
            <person name="Redman J."/>
            <person name="Chen G."/>
            <person name="Cahoon E.B."/>
            <person name="Gedil M."/>
            <person name="Stanke M."/>
            <person name="Haas B.J."/>
            <person name="Wortman J.R."/>
            <person name="Fraser-Liggett C.M."/>
            <person name="Ravel J."/>
            <person name="Rabinowicz P.D."/>
        </authorList>
    </citation>
    <scope>NUCLEOTIDE SEQUENCE [LARGE SCALE GENOMIC DNA]</scope>
    <source>
        <strain evidence="11">cv. Hale</strain>
    </source>
</reference>
<comment type="subcellular location">
    <subcellularLocation>
        <location evidence="1">Membrane</location>
        <topology evidence="1">Multi-pass membrane protein</topology>
    </subcellularLocation>
</comment>
<feature type="repeat" description="ANK" evidence="7">
    <location>
        <begin position="74"/>
        <end position="106"/>
    </location>
</feature>
<evidence type="ECO:0000256" key="6">
    <source>
        <dbReference type="ARBA" id="ARBA00023136"/>
    </source>
</evidence>
<keyword evidence="11" id="KW-1185">Reference proteome</keyword>
<protein>
    <submittedName>
        <fullName evidence="10">Ankyrin repeat-containing protein, putative</fullName>
    </submittedName>
</protein>
<dbReference type="InterPro" id="IPR026961">
    <property type="entry name" value="PGG_dom"/>
</dbReference>
<dbReference type="Pfam" id="PF13962">
    <property type="entry name" value="PGG"/>
    <property type="match status" value="1"/>
</dbReference>
<keyword evidence="4 8" id="KW-1133">Transmembrane helix</keyword>
<gene>
    <name evidence="10" type="ORF">RCOM_0654680</name>
</gene>
<proteinExistence type="predicted"/>
<dbReference type="GO" id="GO:0016020">
    <property type="term" value="C:membrane"/>
    <property type="evidence" value="ECO:0007669"/>
    <property type="project" value="UniProtKB-SubCell"/>
</dbReference>
<feature type="repeat" description="ANK" evidence="7">
    <location>
        <begin position="108"/>
        <end position="129"/>
    </location>
</feature>
<dbReference type="SUPFAM" id="SSF48403">
    <property type="entry name" value="Ankyrin repeat"/>
    <property type="match status" value="1"/>
</dbReference>
<dbReference type="PROSITE" id="PS50088">
    <property type="entry name" value="ANK_REPEAT"/>
    <property type="match status" value="2"/>
</dbReference>
<sequence>MEREGLIMLYEAAKRGSVAILDTLIQKDQFILNKVSFTTFPETPLHISSLLGHLDFTRAILENCPKMASEIDSLNRSPLHLASAEGHTEIVKALLRAYADVYVVRDQDDRIPLHLAAMKGRVEVIQELVMASPESASEMLDGDTVLHLCVKYNLLEALKLLIEMVNNDELVNKANQDGNTILHLASMLKQFKTIRYLLSLPEVKGRANSLNGMGLTALDVLEQCSKDFRSLEIRDILREAGARRVTELSNNLPIHQTNTVVLSIAPTATDSYSNTSSKVKSWFEKCMKLIQYNVEEIRGALMIVATVIATMTYQAALNPPGGVWQQNFTDISCACNDKNVCEAGTSVLAYAYPDIYVNFLKCNAVAFYASLCVIGLVVGGFPLKNKLCVWLLAQGITITLMFLAFSYAIGLSMLTPSRLRSQVVKVDLKMYLLFLEVFAMGSIIGIIRYFVWTVKKVRKIWCKMRNKNRVRIIN</sequence>
<evidence type="ECO:0000256" key="1">
    <source>
        <dbReference type="ARBA" id="ARBA00004141"/>
    </source>
</evidence>
<dbReference type="InterPro" id="IPR002110">
    <property type="entry name" value="Ankyrin_rpt"/>
</dbReference>
<dbReference type="STRING" id="3988.B9S5U0"/>
<dbReference type="InterPro" id="IPR036770">
    <property type="entry name" value="Ankyrin_rpt-contain_sf"/>
</dbReference>
<accession>B9S5U0</accession>
<organism evidence="10 11">
    <name type="scientific">Ricinus communis</name>
    <name type="common">Castor bean</name>
    <dbReference type="NCBI Taxonomy" id="3988"/>
    <lineage>
        <taxon>Eukaryota</taxon>
        <taxon>Viridiplantae</taxon>
        <taxon>Streptophyta</taxon>
        <taxon>Embryophyta</taxon>
        <taxon>Tracheophyta</taxon>
        <taxon>Spermatophyta</taxon>
        <taxon>Magnoliopsida</taxon>
        <taxon>eudicotyledons</taxon>
        <taxon>Gunneridae</taxon>
        <taxon>Pentapetalae</taxon>
        <taxon>rosids</taxon>
        <taxon>fabids</taxon>
        <taxon>Malpighiales</taxon>
        <taxon>Euphorbiaceae</taxon>
        <taxon>Acalyphoideae</taxon>
        <taxon>Acalypheae</taxon>
        <taxon>Ricinus</taxon>
    </lineage>
</organism>